<dbReference type="InterPro" id="IPR027417">
    <property type="entry name" value="P-loop_NTPase"/>
</dbReference>
<accession>C6HYC9</accession>
<keyword evidence="2" id="KW-0547">Nucleotide-binding</keyword>
<gene>
    <name evidence="10" type="ORF">UBAL3_94240006</name>
</gene>
<dbReference type="FunFam" id="3.40.50.300:FF:000006">
    <property type="entry name" value="DNA-binding transcriptional regulator NtrC"/>
    <property type="match status" value="1"/>
</dbReference>
<evidence type="ECO:0000256" key="7">
    <source>
        <dbReference type="SAM" id="MobiDB-lite"/>
    </source>
</evidence>
<dbReference type="GO" id="GO:0043565">
    <property type="term" value="F:sequence-specific DNA binding"/>
    <property type="evidence" value="ECO:0007669"/>
    <property type="project" value="InterPro"/>
</dbReference>
<evidence type="ECO:0000259" key="9">
    <source>
        <dbReference type="PROSITE" id="PS50110"/>
    </source>
</evidence>
<dbReference type="SUPFAM" id="SSF52540">
    <property type="entry name" value="P-loop containing nucleoside triphosphate hydrolases"/>
    <property type="match status" value="1"/>
</dbReference>
<feature type="region of interest" description="Disordered" evidence="7">
    <location>
        <begin position="380"/>
        <end position="421"/>
    </location>
</feature>
<dbReference type="Pfam" id="PF00072">
    <property type="entry name" value="Response_reg"/>
    <property type="match status" value="1"/>
</dbReference>
<evidence type="ECO:0000256" key="4">
    <source>
        <dbReference type="ARBA" id="ARBA00023015"/>
    </source>
</evidence>
<dbReference type="AlphaFoldDB" id="C6HYC9"/>
<dbReference type="GO" id="GO:0000160">
    <property type="term" value="P:phosphorelay signal transduction system"/>
    <property type="evidence" value="ECO:0007669"/>
    <property type="project" value="InterPro"/>
</dbReference>
<dbReference type="GO" id="GO:0005524">
    <property type="term" value="F:ATP binding"/>
    <property type="evidence" value="ECO:0007669"/>
    <property type="project" value="UniProtKB-KW"/>
</dbReference>
<keyword evidence="1 6" id="KW-0597">Phosphoprotein</keyword>
<evidence type="ECO:0000256" key="2">
    <source>
        <dbReference type="ARBA" id="ARBA00022741"/>
    </source>
</evidence>
<dbReference type="InterPro" id="IPR001789">
    <property type="entry name" value="Sig_transdc_resp-reg_receiver"/>
</dbReference>
<dbReference type="SMART" id="SM00382">
    <property type="entry name" value="AAA"/>
    <property type="match status" value="1"/>
</dbReference>
<dbReference type="PROSITE" id="PS00688">
    <property type="entry name" value="SIGMA54_INTERACT_3"/>
    <property type="match status" value="1"/>
</dbReference>
<dbReference type="Gene3D" id="1.10.10.60">
    <property type="entry name" value="Homeodomain-like"/>
    <property type="match status" value="1"/>
</dbReference>
<proteinExistence type="predicted"/>
<dbReference type="PROSITE" id="PS50110">
    <property type="entry name" value="RESPONSE_REGULATORY"/>
    <property type="match status" value="1"/>
</dbReference>
<evidence type="ECO:0000259" key="8">
    <source>
        <dbReference type="PROSITE" id="PS50045"/>
    </source>
</evidence>
<keyword evidence="11" id="KW-1185">Reference proteome</keyword>
<dbReference type="PANTHER" id="PTHR32071">
    <property type="entry name" value="TRANSCRIPTIONAL REGULATORY PROTEIN"/>
    <property type="match status" value="1"/>
</dbReference>
<dbReference type="InterPro" id="IPR009057">
    <property type="entry name" value="Homeodomain-like_sf"/>
</dbReference>
<dbReference type="Pfam" id="PF25601">
    <property type="entry name" value="AAA_lid_14"/>
    <property type="match status" value="1"/>
</dbReference>
<feature type="domain" description="Response regulatory" evidence="9">
    <location>
        <begin position="3"/>
        <end position="117"/>
    </location>
</feature>
<dbReference type="Gene3D" id="3.40.50.2300">
    <property type="match status" value="1"/>
</dbReference>
<dbReference type="EMBL" id="GG693878">
    <property type="protein sequence ID" value="EES52214.1"/>
    <property type="molecule type" value="Genomic_DNA"/>
</dbReference>
<dbReference type="InterPro" id="IPR002078">
    <property type="entry name" value="Sigma_54_int"/>
</dbReference>
<feature type="domain" description="Sigma-54 factor interaction" evidence="8">
    <location>
        <begin position="139"/>
        <end position="368"/>
    </location>
</feature>
<dbReference type="InterPro" id="IPR002197">
    <property type="entry name" value="HTH_Fis"/>
</dbReference>
<sequence>MTHILVADDEAGIRETLSSIFRDEGYRVSVAASLDEALRIGEVDPPDLALVDVWLGEDDGLSYLQEIARLPDPPAVVVMSGHGTIDTAVKALKSGAADYIEKPFSLDRVLTVAANALKLRGLERENRALREKVSARYEMVGDSPAIEALRELVARVAPTEGWVLITGENGTGKELVARSLHEGSVRRSGPFVDVNCAAIPETLIESELFGHEKGAFTGALSRRPGKFEQASGGVLFLDEIGDMALSTQARVLRVLQERQLTRIGGTRSIPVDVRVVAATNRDLPGMIARKEFREDLFYRLNVVSIRVPPLRERLSDIPILVEHFVEILCRDFGHRPKLFSREALEALCERTWPGNVRELKNTVERLLILAPGPVIEVRDLEPAIPGTTDRGAEASRGETGEGRGGSPPDPGPGASGMEPDLPLREARDRFERGYVLGVLARCEGNIARAAQRLGMDRTSLHRRIRQWEGGSSSEEEGDSAS</sequence>
<dbReference type="Gene3D" id="1.10.8.60">
    <property type="match status" value="1"/>
</dbReference>
<reference evidence="10 11" key="1">
    <citation type="journal article" date="2009" name="Appl. Environ. Microbiol.">
        <title>Community genomic and proteomic analyses of chemoautotrophic iron-oxidizing "Leptospirillum rubarum" (Group II) and "Leptospirillum ferrodiazotrophum" (Group III) bacteria in acid mine drainage biofilms.</title>
        <authorList>
            <person name="Goltsman D.S."/>
            <person name="Denef V.J."/>
            <person name="Singer S.W."/>
            <person name="VerBerkmoes N.C."/>
            <person name="Lefsrud M."/>
            <person name="Mueller R.S."/>
            <person name="Dick G.J."/>
            <person name="Sun C.L."/>
            <person name="Wheeler K.E."/>
            <person name="Zemla A."/>
            <person name="Baker B.J."/>
            <person name="Hauser L."/>
            <person name="Land M."/>
            <person name="Shah M.B."/>
            <person name="Thelen M.P."/>
            <person name="Hettich R.L."/>
            <person name="Banfield J.F."/>
        </authorList>
    </citation>
    <scope>NUCLEOTIDE SEQUENCE [LARGE SCALE GENOMIC DNA]</scope>
</reference>
<name>C6HYC9_9BACT</name>
<organism evidence="10 11">
    <name type="scientific">Leptospirillum ferrodiazotrophum</name>
    <dbReference type="NCBI Taxonomy" id="412449"/>
    <lineage>
        <taxon>Bacteria</taxon>
        <taxon>Pseudomonadati</taxon>
        <taxon>Nitrospirota</taxon>
        <taxon>Nitrospiria</taxon>
        <taxon>Nitrospirales</taxon>
        <taxon>Nitrospiraceae</taxon>
        <taxon>Leptospirillum</taxon>
    </lineage>
</organism>
<dbReference type="PROSITE" id="PS50045">
    <property type="entry name" value="SIGMA54_INTERACT_4"/>
    <property type="match status" value="1"/>
</dbReference>
<dbReference type="InterPro" id="IPR058031">
    <property type="entry name" value="AAA_lid_NorR"/>
</dbReference>
<dbReference type="GO" id="GO:0006355">
    <property type="term" value="P:regulation of DNA-templated transcription"/>
    <property type="evidence" value="ECO:0007669"/>
    <property type="project" value="InterPro"/>
</dbReference>
<evidence type="ECO:0000313" key="10">
    <source>
        <dbReference type="EMBL" id="EES52214.1"/>
    </source>
</evidence>
<dbReference type="Pfam" id="PF00158">
    <property type="entry name" value="Sigma54_activat"/>
    <property type="match status" value="1"/>
</dbReference>
<keyword evidence="3" id="KW-0067">ATP-binding</keyword>
<dbReference type="Proteomes" id="UP000009374">
    <property type="component" value="Unassembled WGS sequence"/>
</dbReference>
<evidence type="ECO:0000256" key="1">
    <source>
        <dbReference type="ARBA" id="ARBA00022553"/>
    </source>
</evidence>
<evidence type="ECO:0000256" key="3">
    <source>
        <dbReference type="ARBA" id="ARBA00022840"/>
    </source>
</evidence>
<dbReference type="Gene3D" id="3.40.50.300">
    <property type="entry name" value="P-loop containing nucleotide triphosphate hydrolases"/>
    <property type="match status" value="1"/>
</dbReference>
<dbReference type="SUPFAM" id="SSF52172">
    <property type="entry name" value="CheY-like"/>
    <property type="match status" value="1"/>
</dbReference>
<dbReference type="InterPro" id="IPR011006">
    <property type="entry name" value="CheY-like_superfamily"/>
</dbReference>
<dbReference type="Pfam" id="PF02954">
    <property type="entry name" value="HTH_8"/>
    <property type="match status" value="1"/>
</dbReference>
<dbReference type="SMART" id="SM00448">
    <property type="entry name" value="REC"/>
    <property type="match status" value="1"/>
</dbReference>
<keyword evidence="5" id="KW-0804">Transcription</keyword>
<keyword evidence="4" id="KW-0805">Transcription regulation</keyword>
<evidence type="ECO:0000313" key="11">
    <source>
        <dbReference type="Proteomes" id="UP000009374"/>
    </source>
</evidence>
<evidence type="ECO:0000256" key="5">
    <source>
        <dbReference type="ARBA" id="ARBA00023163"/>
    </source>
</evidence>
<dbReference type="InterPro" id="IPR003593">
    <property type="entry name" value="AAA+_ATPase"/>
</dbReference>
<protein>
    <submittedName>
        <fullName evidence="10">Two component, sigma54 specific, transcriptional regulator, Fis family</fullName>
    </submittedName>
</protein>
<dbReference type="InterPro" id="IPR025944">
    <property type="entry name" value="Sigma_54_int_dom_CS"/>
</dbReference>
<dbReference type="CDD" id="cd00009">
    <property type="entry name" value="AAA"/>
    <property type="match status" value="1"/>
</dbReference>
<feature type="compositionally biased region" description="Basic and acidic residues" evidence="7">
    <location>
        <begin position="390"/>
        <end position="401"/>
    </location>
</feature>
<dbReference type="PANTHER" id="PTHR32071:SF17">
    <property type="entry name" value="TRANSCRIPTIONAL REGULATOR (NTRC FAMILY)"/>
    <property type="match status" value="1"/>
</dbReference>
<evidence type="ECO:0000256" key="6">
    <source>
        <dbReference type="PROSITE-ProRule" id="PRU00169"/>
    </source>
</evidence>
<feature type="modified residue" description="4-aspartylphosphate" evidence="6">
    <location>
        <position position="52"/>
    </location>
</feature>
<dbReference type="SUPFAM" id="SSF46689">
    <property type="entry name" value="Homeodomain-like"/>
    <property type="match status" value="1"/>
</dbReference>